<accession>A0ABD3CDA1</accession>
<keyword evidence="4" id="KW-0238">DNA-binding</keyword>
<dbReference type="InterPro" id="IPR001471">
    <property type="entry name" value="AP2/ERF_dom"/>
</dbReference>
<feature type="region of interest" description="Disordered" evidence="7">
    <location>
        <begin position="1"/>
        <end position="28"/>
    </location>
</feature>
<gene>
    <name evidence="9" type="ORF">CASFOL_028275</name>
</gene>
<dbReference type="InterPro" id="IPR036955">
    <property type="entry name" value="AP2/ERF_dom_sf"/>
</dbReference>
<feature type="domain" description="AP2/ERF" evidence="8">
    <location>
        <begin position="50"/>
        <end position="101"/>
    </location>
</feature>
<dbReference type="SUPFAM" id="SSF54171">
    <property type="entry name" value="DNA-binding domain"/>
    <property type="match status" value="1"/>
</dbReference>
<dbReference type="GO" id="GO:0009873">
    <property type="term" value="P:ethylene-activated signaling pathway"/>
    <property type="evidence" value="ECO:0007669"/>
    <property type="project" value="UniProtKB-KW"/>
</dbReference>
<protein>
    <recommendedName>
        <fullName evidence="8">AP2/ERF domain-containing protein</fullName>
    </recommendedName>
</protein>
<evidence type="ECO:0000256" key="5">
    <source>
        <dbReference type="ARBA" id="ARBA00023163"/>
    </source>
</evidence>
<dbReference type="PANTHER" id="PTHR31677:SF228">
    <property type="entry name" value="ETHYLENE-RESPONSIVE TRANSCRIPTION FACTOR 10-RELATED"/>
    <property type="match status" value="1"/>
</dbReference>
<evidence type="ECO:0000256" key="6">
    <source>
        <dbReference type="ARBA" id="ARBA00023242"/>
    </source>
</evidence>
<keyword evidence="3" id="KW-0805">Transcription regulation</keyword>
<evidence type="ECO:0000259" key="8">
    <source>
        <dbReference type="PROSITE" id="PS51032"/>
    </source>
</evidence>
<dbReference type="Gene3D" id="3.30.730.10">
    <property type="entry name" value="AP2/ERF domain"/>
    <property type="match status" value="1"/>
</dbReference>
<evidence type="ECO:0000256" key="7">
    <source>
        <dbReference type="SAM" id="MobiDB-lite"/>
    </source>
</evidence>
<keyword evidence="6" id="KW-0539">Nucleus</keyword>
<dbReference type="Proteomes" id="UP001632038">
    <property type="component" value="Unassembled WGS sequence"/>
</dbReference>
<dbReference type="GO" id="GO:0003677">
    <property type="term" value="F:DNA binding"/>
    <property type="evidence" value="ECO:0007669"/>
    <property type="project" value="UniProtKB-KW"/>
</dbReference>
<keyword evidence="10" id="KW-1185">Reference proteome</keyword>
<evidence type="ECO:0000256" key="1">
    <source>
        <dbReference type="ARBA" id="ARBA00004123"/>
    </source>
</evidence>
<proteinExistence type="predicted"/>
<name>A0ABD3CDA1_9LAMI</name>
<organism evidence="9 10">
    <name type="scientific">Castilleja foliolosa</name>
    <dbReference type="NCBI Taxonomy" id="1961234"/>
    <lineage>
        <taxon>Eukaryota</taxon>
        <taxon>Viridiplantae</taxon>
        <taxon>Streptophyta</taxon>
        <taxon>Embryophyta</taxon>
        <taxon>Tracheophyta</taxon>
        <taxon>Spermatophyta</taxon>
        <taxon>Magnoliopsida</taxon>
        <taxon>eudicotyledons</taxon>
        <taxon>Gunneridae</taxon>
        <taxon>Pentapetalae</taxon>
        <taxon>asterids</taxon>
        <taxon>lamiids</taxon>
        <taxon>Lamiales</taxon>
        <taxon>Orobanchaceae</taxon>
        <taxon>Pedicularideae</taxon>
        <taxon>Castillejinae</taxon>
        <taxon>Castilleja</taxon>
    </lineage>
</organism>
<evidence type="ECO:0000313" key="10">
    <source>
        <dbReference type="Proteomes" id="UP001632038"/>
    </source>
</evidence>
<evidence type="ECO:0000256" key="3">
    <source>
        <dbReference type="ARBA" id="ARBA00023015"/>
    </source>
</evidence>
<dbReference type="SMART" id="SM00380">
    <property type="entry name" value="AP2"/>
    <property type="match status" value="1"/>
</dbReference>
<dbReference type="PRINTS" id="PR00367">
    <property type="entry name" value="ETHRSPELEMNT"/>
</dbReference>
<keyword evidence="2" id="KW-0936">Ethylene signaling pathway</keyword>
<evidence type="ECO:0000256" key="4">
    <source>
        <dbReference type="ARBA" id="ARBA00023125"/>
    </source>
</evidence>
<feature type="compositionally biased region" description="Basic and acidic residues" evidence="7">
    <location>
        <begin position="1"/>
        <end position="19"/>
    </location>
</feature>
<keyword evidence="5" id="KW-0804">Transcription</keyword>
<reference evidence="10" key="1">
    <citation type="journal article" date="2024" name="IScience">
        <title>Strigolactones Initiate the Formation of Haustorium-like Structures in Castilleja.</title>
        <authorList>
            <person name="Buerger M."/>
            <person name="Peterson D."/>
            <person name="Chory J."/>
        </authorList>
    </citation>
    <scope>NUCLEOTIDE SEQUENCE [LARGE SCALE GENOMIC DNA]</scope>
</reference>
<dbReference type="AlphaFoldDB" id="A0ABD3CDA1"/>
<dbReference type="PANTHER" id="PTHR31677">
    <property type="entry name" value="AP2 DOMAIN CLASS TRANSCRIPTION FACTOR"/>
    <property type="match status" value="1"/>
</dbReference>
<dbReference type="Pfam" id="PF00847">
    <property type="entry name" value="AP2"/>
    <property type="match status" value="1"/>
</dbReference>
<comment type="subcellular location">
    <subcellularLocation>
        <location evidence="1">Nucleus</location>
    </subcellularLocation>
</comment>
<evidence type="ECO:0000313" key="9">
    <source>
        <dbReference type="EMBL" id="KAL3627860.1"/>
    </source>
</evidence>
<dbReference type="EMBL" id="JAVIJP010000038">
    <property type="protein sequence ID" value="KAL3627860.1"/>
    <property type="molecule type" value="Genomic_DNA"/>
</dbReference>
<dbReference type="CDD" id="cd00018">
    <property type="entry name" value="AP2"/>
    <property type="match status" value="1"/>
</dbReference>
<sequence>MTGKRKFECSAHEVGESSRSRPSRRLSNRTNLYLRSRVHPRPFNGVEEVHFRGVQKRPWGRYAAEIHDPGKKSRVWLGTFDTAEEAARAYDAAARATLDYI</sequence>
<dbReference type="InterPro" id="IPR016177">
    <property type="entry name" value="DNA-bd_dom_sf"/>
</dbReference>
<evidence type="ECO:0000256" key="2">
    <source>
        <dbReference type="ARBA" id="ARBA00022745"/>
    </source>
</evidence>
<comment type="caution">
    <text evidence="9">The sequence shown here is derived from an EMBL/GenBank/DDBJ whole genome shotgun (WGS) entry which is preliminary data.</text>
</comment>
<dbReference type="PROSITE" id="PS51032">
    <property type="entry name" value="AP2_ERF"/>
    <property type="match status" value="1"/>
</dbReference>
<dbReference type="GO" id="GO:0005634">
    <property type="term" value="C:nucleus"/>
    <property type="evidence" value="ECO:0007669"/>
    <property type="project" value="UniProtKB-SubCell"/>
</dbReference>